<evidence type="ECO:0000256" key="3">
    <source>
        <dbReference type="ARBA" id="ARBA00007786"/>
    </source>
</evidence>
<dbReference type="InterPro" id="IPR011050">
    <property type="entry name" value="Pectin_lyase_fold/virulence"/>
</dbReference>
<reference evidence="9" key="2">
    <citation type="journal article" date="2022" name="Hortic Res">
        <title>The genome of Dioscorea zingiberensis sheds light on the biosynthesis, origin and evolution of the medicinally important diosgenin saponins.</title>
        <authorList>
            <person name="Li Y."/>
            <person name="Tan C."/>
            <person name="Li Z."/>
            <person name="Guo J."/>
            <person name="Li S."/>
            <person name="Chen X."/>
            <person name="Wang C."/>
            <person name="Dai X."/>
            <person name="Yang H."/>
            <person name="Song W."/>
            <person name="Hou L."/>
            <person name="Xu J."/>
            <person name="Tong Z."/>
            <person name="Xu A."/>
            <person name="Yuan X."/>
            <person name="Wang W."/>
            <person name="Yang Q."/>
            <person name="Chen L."/>
            <person name="Sun Z."/>
            <person name="Wang K."/>
            <person name="Pan B."/>
            <person name="Chen J."/>
            <person name="Bao Y."/>
            <person name="Liu F."/>
            <person name="Qi X."/>
            <person name="Gang D.R."/>
            <person name="Wen J."/>
            <person name="Li J."/>
        </authorList>
    </citation>
    <scope>NUCLEOTIDE SEQUENCE</scope>
    <source>
        <strain evidence="9">Dzin_1.0</strain>
    </source>
</reference>
<dbReference type="SUPFAM" id="SSF51126">
    <property type="entry name" value="Pectin lyase-like"/>
    <property type="match status" value="1"/>
</dbReference>
<dbReference type="GO" id="GO:0030599">
    <property type="term" value="F:pectinesterase activity"/>
    <property type="evidence" value="ECO:0007669"/>
    <property type="project" value="UniProtKB-UniRule"/>
</dbReference>
<keyword evidence="10" id="KW-1185">Reference proteome</keyword>
<dbReference type="InterPro" id="IPR006501">
    <property type="entry name" value="Pectinesterase_inhib_dom"/>
</dbReference>
<dbReference type="PROSITE" id="PS00503">
    <property type="entry name" value="PECTINESTERASE_2"/>
    <property type="match status" value="1"/>
</dbReference>
<dbReference type="OrthoDB" id="2019149at2759"/>
<dbReference type="EC" id="3.1.1.11" evidence="7"/>
<comment type="similarity">
    <text evidence="3">In the C-terminal section; belongs to the pectinesterase family.</text>
</comment>
<evidence type="ECO:0000256" key="7">
    <source>
        <dbReference type="RuleBase" id="RU000589"/>
    </source>
</evidence>
<protein>
    <recommendedName>
        <fullName evidence="7">Pectinesterase</fullName>
        <ecNumber evidence="7">3.1.1.11</ecNumber>
    </recommendedName>
</protein>
<evidence type="ECO:0000313" key="9">
    <source>
        <dbReference type="EMBL" id="KAJ0988341.1"/>
    </source>
</evidence>
<dbReference type="FunFam" id="2.160.20.10:FF:000001">
    <property type="entry name" value="Pectinesterase"/>
    <property type="match status" value="1"/>
</dbReference>
<comment type="caution">
    <text evidence="9">The sequence shown here is derived from an EMBL/GenBank/DDBJ whole genome shotgun (WGS) entry which is preliminary data.</text>
</comment>
<dbReference type="Gene3D" id="2.160.20.10">
    <property type="entry name" value="Single-stranded right-handed beta-helix, Pectin lyase-like"/>
    <property type="match status" value="1"/>
</dbReference>
<dbReference type="InterPro" id="IPR033131">
    <property type="entry name" value="Pectinesterase_Asp_AS"/>
</dbReference>
<dbReference type="InterPro" id="IPR012334">
    <property type="entry name" value="Pectin_lyas_fold"/>
</dbReference>
<feature type="domain" description="Pectinesterase inhibitor" evidence="8">
    <location>
        <begin position="46"/>
        <end position="194"/>
    </location>
</feature>
<keyword evidence="4 7" id="KW-0378">Hydrolase</keyword>
<dbReference type="NCBIfam" id="TIGR01614">
    <property type="entry name" value="PME_inhib"/>
    <property type="match status" value="1"/>
</dbReference>
<dbReference type="Pfam" id="PF04043">
    <property type="entry name" value="PMEI"/>
    <property type="match status" value="1"/>
</dbReference>
<reference evidence="9" key="1">
    <citation type="submission" date="2021-03" db="EMBL/GenBank/DDBJ databases">
        <authorList>
            <person name="Li Z."/>
            <person name="Yang C."/>
        </authorList>
    </citation>
    <scope>NUCLEOTIDE SEQUENCE</scope>
    <source>
        <strain evidence="9">Dzin_1.0</strain>
        <tissue evidence="9">Leaf</tissue>
    </source>
</reference>
<gene>
    <name evidence="9" type="ORF">J5N97_006697</name>
</gene>
<dbReference type="AlphaFoldDB" id="A0A9D5DAJ0"/>
<dbReference type="SUPFAM" id="SSF101148">
    <property type="entry name" value="Plant invertase/pectin methylesterase inhibitor"/>
    <property type="match status" value="1"/>
</dbReference>
<feature type="active site" evidence="6">
    <location>
        <position position="409"/>
    </location>
</feature>
<dbReference type="Pfam" id="PF01095">
    <property type="entry name" value="Pectinesterase"/>
    <property type="match status" value="1"/>
</dbReference>
<dbReference type="GO" id="GO:0045490">
    <property type="term" value="P:pectin catabolic process"/>
    <property type="evidence" value="ECO:0007669"/>
    <property type="project" value="UniProtKB-UniRule"/>
</dbReference>
<dbReference type="Gene3D" id="1.20.140.40">
    <property type="entry name" value="Invertase/pectin methylesterase inhibitor family protein"/>
    <property type="match status" value="1"/>
</dbReference>
<dbReference type="InterPro" id="IPR035513">
    <property type="entry name" value="Invertase/methylesterase_inhib"/>
</dbReference>
<dbReference type="PANTHER" id="PTHR31707">
    <property type="entry name" value="PECTINESTERASE"/>
    <property type="match status" value="1"/>
</dbReference>
<sequence>MAKKFLIGGLSVVLVVAVVIGVVATVTRSNQKSSGGDVVDTTSVAATSHDITGICTGTDFQETCVKSLSKVLNGTTSPKDALKASIGAVIDEFNVAFNRVRDIEKEIAGKYPGAVSDCELLLSKSLVNLHAALTSSGHTDNLSSYANDIDNWLSAVIASKGTCVDGFSGDQELQKNISQVFDYMTELTSNSLAILEEVTTLLDQLQNLPDIKIPNNTQRRLLFSEEEVYPAHPDGFPVWLSKADRRLLRQRNGQVRPNMVVAQDGSGDYRTINDAVKNIPKRYRGRFVIYVKAGRYNERVVIEEWMTNVMVYGDGPRKTVIVNNAYKDDKRGSTTFNSATFSALGNGFIAKDIAFSNTAGPENHQAVALTVTSDFSAFFRCRIDAYQDTLYAHSERQFYRNCVISGTVDFIFGDSKTVIQNCLILVRKGSPGQKNMVTAQGRDLRRQGTAMVIQNCRILPDKSLFPERLEIESYLGRPWKIHSRTIIMETTIGDLIRPEGWYPWDNTSPVKYVYYGEYNNRGPGASTNRRVRWPGVRVISRREAVRFTVGNLLKGQAWLKFTGIPYIQTFKY</sequence>
<dbReference type="EMBL" id="JAGGNH010000001">
    <property type="protein sequence ID" value="KAJ0988341.1"/>
    <property type="molecule type" value="Genomic_DNA"/>
</dbReference>
<dbReference type="SMART" id="SM00856">
    <property type="entry name" value="PMEI"/>
    <property type="match status" value="1"/>
</dbReference>
<evidence type="ECO:0000313" key="10">
    <source>
        <dbReference type="Proteomes" id="UP001085076"/>
    </source>
</evidence>
<evidence type="ECO:0000256" key="4">
    <source>
        <dbReference type="ARBA" id="ARBA00022801"/>
    </source>
</evidence>
<dbReference type="Proteomes" id="UP001085076">
    <property type="component" value="Miscellaneous, Linkage group lg01"/>
</dbReference>
<accession>A0A9D5DAJ0</accession>
<comment type="catalytic activity">
    <reaction evidence="7">
        <text>[(1-&gt;4)-alpha-D-galacturonosyl methyl ester](n) + n H2O = [(1-&gt;4)-alpha-D-galacturonosyl](n) + n methanol + n H(+)</text>
        <dbReference type="Rhea" id="RHEA:22380"/>
        <dbReference type="Rhea" id="RHEA-COMP:14570"/>
        <dbReference type="Rhea" id="RHEA-COMP:14573"/>
        <dbReference type="ChEBI" id="CHEBI:15377"/>
        <dbReference type="ChEBI" id="CHEBI:15378"/>
        <dbReference type="ChEBI" id="CHEBI:17790"/>
        <dbReference type="ChEBI" id="CHEBI:140522"/>
        <dbReference type="ChEBI" id="CHEBI:140523"/>
        <dbReference type="EC" id="3.1.1.11"/>
    </reaction>
</comment>
<evidence type="ECO:0000256" key="5">
    <source>
        <dbReference type="ARBA" id="ARBA00023085"/>
    </source>
</evidence>
<organism evidence="9 10">
    <name type="scientific">Dioscorea zingiberensis</name>
    <dbReference type="NCBI Taxonomy" id="325984"/>
    <lineage>
        <taxon>Eukaryota</taxon>
        <taxon>Viridiplantae</taxon>
        <taxon>Streptophyta</taxon>
        <taxon>Embryophyta</taxon>
        <taxon>Tracheophyta</taxon>
        <taxon>Spermatophyta</taxon>
        <taxon>Magnoliopsida</taxon>
        <taxon>Liliopsida</taxon>
        <taxon>Dioscoreales</taxon>
        <taxon>Dioscoreaceae</taxon>
        <taxon>Dioscorea</taxon>
    </lineage>
</organism>
<keyword evidence="5 7" id="KW-0063">Aspartyl esterase</keyword>
<dbReference type="GO" id="GO:0042545">
    <property type="term" value="P:cell wall modification"/>
    <property type="evidence" value="ECO:0007669"/>
    <property type="project" value="UniProtKB-UniRule"/>
</dbReference>
<evidence type="ECO:0000256" key="6">
    <source>
        <dbReference type="PROSITE-ProRule" id="PRU10040"/>
    </source>
</evidence>
<dbReference type="CDD" id="cd15798">
    <property type="entry name" value="PMEI-like_3"/>
    <property type="match status" value="1"/>
</dbReference>
<proteinExistence type="inferred from homology"/>
<name>A0A9D5DAJ0_9LILI</name>
<evidence type="ECO:0000256" key="2">
    <source>
        <dbReference type="ARBA" id="ARBA00006027"/>
    </source>
</evidence>
<dbReference type="InterPro" id="IPR000070">
    <property type="entry name" value="Pectinesterase_cat"/>
</dbReference>
<evidence type="ECO:0000256" key="1">
    <source>
        <dbReference type="ARBA" id="ARBA00005184"/>
    </source>
</evidence>
<evidence type="ECO:0000259" key="8">
    <source>
        <dbReference type="SMART" id="SM00856"/>
    </source>
</evidence>
<comment type="pathway">
    <text evidence="1 7">Glycan metabolism; pectin degradation; 2-dehydro-3-deoxy-D-gluconate from pectin: step 1/5.</text>
</comment>
<comment type="similarity">
    <text evidence="2">In the N-terminal section; belongs to the PMEI family.</text>
</comment>
<dbReference type="GO" id="GO:0004857">
    <property type="term" value="F:enzyme inhibitor activity"/>
    <property type="evidence" value="ECO:0007669"/>
    <property type="project" value="InterPro"/>
</dbReference>